<accession>A0A1V1NU10</accession>
<reference evidence="2" key="1">
    <citation type="submission" date="2012-11" db="EMBL/GenBank/DDBJ databases">
        <authorList>
            <person name="Lucero-Rivera Y.E."/>
            <person name="Tovar-Ramirez D."/>
        </authorList>
    </citation>
    <scope>NUCLEOTIDE SEQUENCE [LARGE SCALE GENOMIC DNA]</scope>
    <source>
        <strain evidence="2">Araruama</strain>
    </source>
</reference>
<gene>
    <name evidence="1" type="ORF">OMM_13330</name>
</gene>
<proteinExistence type="predicted"/>
<evidence type="ECO:0000313" key="2">
    <source>
        <dbReference type="Proteomes" id="UP000189670"/>
    </source>
</evidence>
<evidence type="ECO:0000313" key="1">
    <source>
        <dbReference type="EMBL" id="ETR66043.1"/>
    </source>
</evidence>
<organism evidence="1 2">
    <name type="scientific">Candidatus Magnetoglobus multicellularis str. Araruama</name>
    <dbReference type="NCBI Taxonomy" id="890399"/>
    <lineage>
        <taxon>Bacteria</taxon>
        <taxon>Pseudomonadati</taxon>
        <taxon>Thermodesulfobacteriota</taxon>
        <taxon>Desulfobacteria</taxon>
        <taxon>Desulfobacterales</taxon>
        <taxon>Desulfobacteraceae</taxon>
        <taxon>Candidatus Magnetoglobus</taxon>
    </lineage>
</organism>
<name>A0A1V1NU10_9BACT</name>
<sequence length="198" mass="22758">MNNNPAINQLKKEHILFRMNNTKSALQQLEDRLTQKLFAIFHQVSGIKGRMDDMEISIQTRQAGLDDKMDRLQNQMATTAYTLNQGVENMNRTKRQMTQSMKKLRDGLRQDVRKLIQNLPSKQIIREKETIRQIPASDLENITYRQATGIIIQVTSGDFTCVPTSSIVAEGGYEMEFAYNKDFKKKRDVTSGLKGQWG</sequence>
<comment type="caution">
    <text evidence="1">The sequence shown here is derived from an EMBL/GenBank/DDBJ whole genome shotgun (WGS) entry which is preliminary data.</text>
</comment>
<protein>
    <submittedName>
        <fullName evidence="1">Uncharacterized protein</fullName>
    </submittedName>
</protein>
<dbReference type="Proteomes" id="UP000189670">
    <property type="component" value="Unassembled WGS sequence"/>
</dbReference>
<feature type="non-terminal residue" evidence="1">
    <location>
        <position position="198"/>
    </location>
</feature>
<dbReference type="AlphaFoldDB" id="A0A1V1NU10"/>
<dbReference type="EMBL" id="ATBP01002278">
    <property type="protein sequence ID" value="ETR66043.1"/>
    <property type="molecule type" value="Genomic_DNA"/>
</dbReference>